<evidence type="ECO:0000256" key="1">
    <source>
        <dbReference type="SAM" id="Phobius"/>
    </source>
</evidence>
<dbReference type="RefSeq" id="WP_256191519.1">
    <property type="nucleotide sequence ID" value="NZ_CATZHN010000025.1"/>
</dbReference>
<keyword evidence="1" id="KW-0812">Transmembrane</keyword>
<sequence length="210" mass="23593">MDNIGIDSKQICSYGRNRTLSPFLIALLGAIIMVTAFFLPYSSATTEYKEYLESYSQEVYFEEINMTNGEAVNISLLGFARMYGAAARLGMSQIVSTICLVMISLIGIFSLLTLLFLALKKPIPALFFDILVFGTFSLLSWDFKDRGVVPNNTYGWGISYYLYCIGAIIVFAGGVWLLVEKIRAKKQKTAMASSFTRNLRREENYEKVGH</sequence>
<protein>
    <submittedName>
        <fullName evidence="2">Uncharacterized protein</fullName>
    </submittedName>
</protein>
<feature type="transmembrane region" description="Helical" evidence="1">
    <location>
        <begin position="94"/>
        <end position="116"/>
    </location>
</feature>
<accession>A0ABT1RVN2</accession>
<name>A0ABT1RVN2_9FIRM</name>
<reference evidence="2 3" key="1">
    <citation type="submission" date="2022-06" db="EMBL/GenBank/DDBJ databases">
        <title>Isolation of gut microbiota from human fecal samples.</title>
        <authorList>
            <person name="Pamer E.G."/>
            <person name="Barat B."/>
            <person name="Waligurski E."/>
            <person name="Medina S."/>
            <person name="Paddock L."/>
            <person name="Mostad J."/>
        </authorList>
    </citation>
    <scope>NUCLEOTIDE SEQUENCE [LARGE SCALE GENOMIC DNA]</scope>
    <source>
        <strain evidence="2 3">DFI.9.73</strain>
    </source>
</reference>
<comment type="caution">
    <text evidence="2">The sequence shown here is derived from an EMBL/GenBank/DDBJ whole genome shotgun (WGS) entry which is preliminary data.</text>
</comment>
<organism evidence="2 3">
    <name type="scientific">Neglectibacter timonensis</name>
    <dbReference type="NCBI Taxonomy" id="1776382"/>
    <lineage>
        <taxon>Bacteria</taxon>
        <taxon>Bacillati</taxon>
        <taxon>Bacillota</taxon>
        <taxon>Clostridia</taxon>
        <taxon>Eubacteriales</taxon>
        <taxon>Oscillospiraceae</taxon>
        <taxon>Neglectibacter</taxon>
    </lineage>
</organism>
<evidence type="ECO:0000313" key="3">
    <source>
        <dbReference type="Proteomes" id="UP001524473"/>
    </source>
</evidence>
<proteinExistence type="predicted"/>
<keyword evidence="1" id="KW-0472">Membrane</keyword>
<keyword evidence="1" id="KW-1133">Transmembrane helix</keyword>
<feature type="transmembrane region" description="Helical" evidence="1">
    <location>
        <begin position="160"/>
        <end position="179"/>
    </location>
</feature>
<evidence type="ECO:0000313" key="2">
    <source>
        <dbReference type="EMBL" id="MCQ4838733.1"/>
    </source>
</evidence>
<gene>
    <name evidence="2" type="ORF">NE695_02250</name>
</gene>
<dbReference type="Proteomes" id="UP001524473">
    <property type="component" value="Unassembled WGS sequence"/>
</dbReference>
<keyword evidence="3" id="KW-1185">Reference proteome</keyword>
<feature type="transmembrane region" description="Helical" evidence="1">
    <location>
        <begin position="20"/>
        <end position="41"/>
    </location>
</feature>
<feature type="transmembrane region" description="Helical" evidence="1">
    <location>
        <begin position="123"/>
        <end position="140"/>
    </location>
</feature>
<dbReference type="EMBL" id="JANFZH010000003">
    <property type="protein sequence ID" value="MCQ4838733.1"/>
    <property type="molecule type" value="Genomic_DNA"/>
</dbReference>